<evidence type="ECO:0000313" key="5">
    <source>
        <dbReference type="EMBL" id="MDW0111874.1"/>
    </source>
</evidence>
<evidence type="ECO:0000259" key="4">
    <source>
        <dbReference type="Pfam" id="PF24850"/>
    </source>
</evidence>
<evidence type="ECO:0000313" key="6">
    <source>
        <dbReference type="Proteomes" id="UP001282284"/>
    </source>
</evidence>
<protein>
    <recommendedName>
        <fullName evidence="2">Putative cysteine ligase BshC</fullName>
        <ecNumber evidence="2">6.-.-.-</ecNumber>
    </recommendedName>
</protein>
<accession>A0ABU4G4H2</accession>
<feature type="domain" description="Bacillithiol biosynthesis BshC N-terminal Rossmann-like" evidence="3">
    <location>
        <begin position="1"/>
        <end position="376"/>
    </location>
</feature>
<dbReference type="InterPro" id="IPR011199">
    <property type="entry name" value="Bacillithiol_biosynth_BshC"/>
</dbReference>
<dbReference type="RefSeq" id="WP_317941745.1">
    <property type="nucleotide sequence ID" value="NZ_JAUBDI010000001.1"/>
</dbReference>
<sequence>MEFETLELHNQNKVLQAYMNEEEFIHTFFDYKNEHASFPKRVEELTGRTFDRKEIASVIRSYMESFGISDRAAKHIDELANDAVVVIGGQQAGLLTGPLYSIHKALTVILLAASKRRELDLSVVPVFWVAGEDHDLNEINHVFVEKGGKPTKQQYQEKFVLKLMASDTTYTEQEMIGFVEEIFRQFGETNHTKPLLHDVIEAVKMERTFTGFFVRLMNGLFKEQGLLFIDSAFKPLRQLESKSFQAFIREASTLTASIIQKEKQFESLGFDRPIQLEEDAANLFFVHETGRFLLSKVDGIFINESAGIRYTEEQLLEIAREQPWLLSNNVATRPIMQDLVFPVLAFVGGPGEIAYWAQLKEAFHHLNVKMPILVPRISITLVSQTTQQLLKECSFSIEDVLAGAVHETREQFITTQKDEAFELALCQIEHHLDESYQELSRHASAGMQQLLSKNVRYHKQQFGFLRKKAEEEVFIQHEATLRKYRKIENEILPNGSLQERLYTPYLFMNEFGPDLVQKLLQLPLEPDGNHKIVYL</sequence>
<dbReference type="Pfam" id="PF10079">
    <property type="entry name" value="Rossmann-like_BshC"/>
    <property type="match status" value="1"/>
</dbReference>
<dbReference type="Pfam" id="PF24850">
    <property type="entry name" value="CC_BshC"/>
    <property type="match status" value="1"/>
</dbReference>
<comment type="similarity">
    <text evidence="2">Belongs to the BshC family.</text>
</comment>
<comment type="function">
    <text evidence="2">Involved in bacillithiol (BSH) biosynthesis. May catalyze the last step of the pathway, the addition of cysteine to glucosamine malate (GlcN-Mal) to generate BSH.</text>
</comment>
<name>A0ABU4G4H2_9BACL</name>
<proteinExistence type="inferred from homology"/>
<evidence type="ECO:0000256" key="2">
    <source>
        <dbReference type="HAMAP-Rule" id="MF_01867"/>
    </source>
</evidence>
<organism evidence="5 6">
    <name type="scientific">Sporosarcina saromensis</name>
    <dbReference type="NCBI Taxonomy" id="359365"/>
    <lineage>
        <taxon>Bacteria</taxon>
        <taxon>Bacillati</taxon>
        <taxon>Bacillota</taxon>
        <taxon>Bacilli</taxon>
        <taxon>Bacillales</taxon>
        <taxon>Caryophanaceae</taxon>
        <taxon>Sporosarcina</taxon>
    </lineage>
</organism>
<evidence type="ECO:0000259" key="3">
    <source>
        <dbReference type="Pfam" id="PF10079"/>
    </source>
</evidence>
<dbReference type="InterPro" id="IPR055398">
    <property type="entry name" value="Rossmann-like_BshC"/>
</dbReference>
<evidence type="ECO:0000256" key="1">
    <source>
        <dbReference type="ARBA" id="ARBA00022598"/>
    </source>
</evidence>
<dbReference type="HAMAP" id="MF_01867">
    <property type="entry name" value="BshC"/>
    <property type="match status" value="1"/>
</dbReference>
<keyword evidence="1 2" id="KW-0436">Ligase</keyword>
<dbReference type="PIRSF" id="PIRSF012535">
    <property type="entry name" value="UCP012535"/>
    <property type="match status" value="1"/>
</dbReference>
<comment type="caution">
    <text evidence="5">The sequence shown here is derived from an EMBL/GenBank/DDBJ whole genome shotgun (WGS) entry which is preliminary data.</text>
</comment>
<dbReference type="InterPro" id="IPR055399">
    <property type="entry name" value="CC_BshC"/>
</dbReference>
<keyword evidence="6" id="KW-1185">Reference proteome</keyword>
<dbReference type="EMBL" id="JAUBDI010000001">
    <property type="protein sequence ID" value="MDW0111874.1"/>
    <property type="molecule type" value="Genomic_DNA"/>
</dbReference>
<dbReference type="EC" id="6.-.-.-" evidence="2"/>
<reference evidence="5 6" key="1">
    <citation type="submission" date="2023-06" db="EMBL/GenBank/DDBJ databases">
        <title>Sporosarcina sp. nov., isolated from Korean traditional fermented seafood 'Jeotgal'.</title>
        <authorList>
            <person name="Yang A.I."/>
            <person name="Shin N.-R."/>
        </authorList>
    </citation>
    <scope>NUCLEOTIDE SEQUENCE [LARGE SCALE GENOMIC DNA]</scope>
    <source>
        <strain evidence="5 6">KCTC13119</strain>
    </source>
</reference>
<feature type="domain" description="Bacillithiol biosynthesis BshC C-terminal coiled-coil" evidence="4">
    <location>
        <begin position="379"/>
        <end position="535"/>
    </location>
</feature>
<dbReference type="NCBIfam" id="TIGR03998">
    <property type="entry name" value="thiol_BshC"/>
    <property type="match status" value="1"/>
</dbReference>
<dbReference type="Proteomes" id="UP001282284">
    <property type="component" value="Unassembled WGS sequence"/>
</dbReference>
<gene>
    <name evidence="2 5" type="primary">bshC</name>
    <name evidence="5" type="ORF">QT711_01660</name>
</gene>